<evidence type="ECO:0000313" key="3">
    <source>
        <dbReference type="Proteomes" id="UP001217631"/>
    </source>
</evidence>
<dbReference type="AlphaFoldDB" id="A0AAJ5S7W0"/>
<proteinExistence type="predicted"/>
<dbReference type="EMBL" id="CP118677">
    <property type="protein sequence ID" value="WEA21955.1"/>
    <property type="molecule type" value="Genomic_DNA"/>
</dbReference>
<evidence type="ECO:0000256" key="1">
    <source>
        <dbReference type="SAM" id="MobiDB-lite"/>
    </source>
</evidence>
<name>A0AAJ5S7W0_9PSED</name>
<sequence>MSLAVEERMDQLLAEQQKQTALLEQIATQNLALIEALADDQVQDDDTPPLNYLSGAPIRGGV</sequence>
<evidence type="ECO:0000313" key="2">
    <source>
        <dbReference type="EMBL" id="WEA21955.1"/>
    </source>
</evidence>
<feature type="region of interest" description="Disordered" evidence="1">
    <location>
        <begin position="43"/>
        <end position="62"/>
    </location>
</feature>
<protein>
    <submittedName>
        <fullName evidence="2">Uncharacterized protein</fullName>
    </submittedName>
</protein>
<reference evidence="2" key="1">
    <citation type="submission" date="2023-02" db="EMBL/GenBank/DDBJ databases">
        <title>tmexCD-toprJ-like cluster.</title>
        <authorList>
            <person name="Gao X."/>
            <person name="Wang C."/>
            <person name="Liu J."/>
        </authorList>
    </citation>
    <scope>NUCLEOTIDE SEQUENCE</scope>
    <source>
        <strain evidence="2">GDW21C697WI</strain>
    </source>
</reference>
<accession>A0AAJ5S7W0</accession>
<organism evidence="2 3">
    <name type="scientific">Pseudomonas juntendi</name>
    <dbReference type="NCBI Taxonomy" id="2666183"/>
    <lineage>
        <taxon>Bacteria</taxon>
        <taxon>Pseudomonadati</taxon>
        <taxon>Pseudomonadota</taxon>
        <taxon>Gammaproteobacteria</taxon>
        <taxon>Pseudomonadales</taxon>
        <taxon>Pseudomonadaceae</taxon>
        <taxon>Pseudomonas</taxon>
    </lineage>
</organism>
<dbReference type="Proteomes" id="UP001217631">
    <property type="component" value="Chromosome"/>
</dbReference>
<gene>
    <name evidence="2" type="ORF">PWA60_07070</name>
</gene>
<dbReference type="RefSeq" id="WP_275000219.1">
    <property type="nucleotide sequence ID" value="NZ_CP118677.1"/>
</dbReference>